<protein>
    <recommendedName>
        <fullName evidence="3">Fibronectin type III domain-containing protein</fullName>
    </recommendedName>
</protein>
<dbReference type="Proteomes" id="UP000318815">
    <property type="component" value="Unassembled WGS sequence"/>
</dbReference>
<dbReference type="Gene3D" id="2.60.40.10">
    <property type="entry name" value="Immunoglobulins"/>
    <property type="match status" value="1"/>
</dbReference>
<dbReference type="InterPro" id="IPR013783">
    <property type="entry name" value="Ig-like_fold"/>
</dbReference>
<proteinExistence type="predicted"/>
<name>A0A5C6LMF5_9BACT</name>
<accession>A0A5C6LMF5</accession>
<comment type="caution">
    <text evidence="1">The sequence shown here is derived from an EMBL/GenBank/DDBJ whole genome shotgun (WGS) entry which is preliminary data.</text>
</comment>
<evidence type="ECO:0008006" key="3">
    <source>
        <dbReference type="Google" id="ProtNLM"/>
    </source>
</evidence>
<evidence type="ECO:0000313" key="1">
    <source>
        <dbReference type="EMBL" id="TWV93690.1"/>
    </source>
</evidence>
<keyword evidence="2" id="KW-1185">Reference proteome</keyword>
<gene>
    <name evidence="1" type="ORF">FEF09_26700</name>
</gene>
<sequence>MSWQYNQPEVKQYRIYRAKNDTPFILYATTDAGSQQWTDNEVFSGNVYKYKITAVMKGDRKQK</sequence>
<dbReference type="InterPro" id="IPR036116">
    <property type="entry name" value="FN3_sf"/>
</dbReference>
<dbReference type="RefSeq" id="WP_146307930.1">
    <property type="nucleotide sequence ID" value="NZ_VOHS01000052.1"/>
</dbReference>
<evidence type="ECO:0000313" key="2">
    <source>
        <dbReference type="Proteomes" id="UP000318815"/>
    </source>
</evidence>
<organism evidence="1 2">
    <name type="scientific">Chitinophaga pinensis</name>
    <dbReference type="NCBI Taxonomy" id="79329"/>
    <lineage>
        <taxon>Bacteria</taxon>
        <taxon>Pseudomonadati</taxon>
        <taxon>Bacteroidota</taxon>
        <taxon>Chitinophagia</taxon>
        <taxon>Chitinophagales</taxon>
        <taxon>Chitinophagaceae</taxon>
        <taxon>Chitinophaga</taxon>
    </lineage>
</organism>
<dbReference type="SUPFAM" id="SSF49265">
    <property type="entry name" value="Fibronectin type III"/>
    <property type="match status" value="1"/>
</dbReference>
<reference evidence="1 2" key="1">
    <citation type="submission" date="2019-08" db="EMBL/GenBank/DDBJ databases">
        <title>Whole genome sequencing of chitin degrading bacteria Chitinophaga pinensis YS16.</title>
        <authorList>
            <person name="Singh R.P."/>
            <person name="Manchanda G."/>
            <person name="Maurya I.K."/>
            <person name="Joshi N.K."/>
            <person name="Srivastava A.K."/>
        </authorList>
    </citation>
    <scope>NUCLEOTIDE SEQUENCE [LARGE SCALE GENOMIC DNA]</scope>
    <source>
        <strain evidence="1 2">YS-16</strain>
    </source>
</reference>
<dbReference type="EMBL" id="VOHS01000052">
    <property type="protein sequence ID" value="TWV93690.1"/>
    <property type="molecule type" value="Genomic_DNA"/>
</dbReference>
<dbReference type="OrthoDB" id="923194at2"/>
<dbReference type="AlphaFoldDB" id="A0A5C6LMF5"/>